<dbReference type="Proteomes" id="UP000321393">
    <property type="component" value="Unassembled WGS sequence"/>
</dbReference>
<evidence type="ECO:0000313" key="6">
    <source>
        <dbReference type="Proteomes" id="UP000321393"/>
    </source>
</evidence>
<dbReference type="GO" id="GO:0005665">
    <property type="term" value="C:RNA polymerase II, core complex"/>
    <property type="evidence" value="ECO:0007669"/>
    <property type="project" value="TreeGrafter"/>
</dbReference>
<keyword evidence="3" id="KW-0539">Nucleus</keyword>
<evidence type="ECO:0000313" key="5">
    <source>
        <dbReference type="EMBL" id="TYK17045.1"/>
    </source>
</evidence>
<proteinExistence type="inferred from homology"/>
<name>A0A5D3CZU6_CUCMM</name>
<dbReference type="GO" id="GO:0006351">
    <property type="term" value="P:DNA-templated transcription"/>
    <property type="evidence" value="ECO:0007669"/>
    <property type="project" value="InterPro"/>
</dbReference>
<evidence type="ECO:0000256" key="2">
    <source>
        <dbReference type="ARBA" id="ARBA00008912"/>
    </source>
</evidence>
<dbReference type="SUPFAM" id="SSF50249">
    <property type="entry name" value="Nucleic acid-binding proteins"/>
    <property type="match status" value="1"/>
</dbReference>
<dbReference type="PANTHER" id="PTHR10917">
    <property type="entry name" value="DNA-DIRECTED RNA POLYMERASES I, II, AND III SUBUNIT RPABC3"/>
    <property type="match status" value="1"/>
</dbReference>
<dbReference type="Proteomes" id="UP000321947">
    <property type="component" value="Unassembled WGS sequence"/>
</dbReference>
<evidence type="ECO:0000313" key="7">
    <source>
        <dbReference type="Proteomes" id="UP000321947"/>
    </source>
</evidence>
<keyword evidence="5" id="KW-0240">DNA-directed RNA polymerase</keyword>
<evidence type="ECO:0000256" key="1">
    <source>
        <dbReference type="ARBA" id="ARBA00004123"/>
    </source>
</evidence>
<evidence type="ECO:0000313" key="4">
    <source>
        <dbReference type="EMBL" id="KAA0044538.1"/>
    </source>
</evidence>
<organism evidence="5 7">
    <name type="scientific">Cucumis melo var. makuwa</name>
    <name type="common">Oriental melon</name>
    <dbReference type="NCBI Taxonomy" id="1194695"/>
    <lineage>
        <taxon>Eukaryota</taxon>
        <taxon>Viridiplantae</taxon>
        <taxon>Streptophyta</taxon>
        <taxon>Embryophyta</taxon>
        <taxon>Tracheophyta</taxon>
        <taxon>Spermatophyta</taxon>
        <taxon>Magnoliopsida</taxon>
        <taxon>eudicotyledons</taxon>
        <taxon>Gunneridae</taxon>
        <taxon>Pentapetalae</taxon>
        <taxon>rosids</taxon>
        <taxon>fabids</taxon>
        <taxon>Cucurbitales</taxon>
        <taxon>Cucurbitaceae</taxon>
        <taxon>Benincaseae</taxon>
        <taxon>Cucumis</taxon>
    </lineage>
</organism>
<dbReference type="EMBL" id="SSTD01008197">
    <property type="protein sequence ID" value="TYK17045.1"/>
    <property type="molecule type" value="Genomic_DNA"/>
</dbReference>
<sequence>MSFHSISLFDVNLQPGSNSVMLSACHRDVNAMIEESFLNPPFGRKAGFFGLPACVQCYESCRMRGTADDVYVFTICPTVTRIEAKSEKFDMFMHLDVNSEIYPLKEGEKFSMALAPTLNLDGTPDTGYFLQGNRKSLADRYEYVMQGKLFRISESSGHGGKAEIPHIAASLNLTRGYFFSSGRCEATFI</sequence>
<dbReference type="STRING" id="1194695.A0A5D3CZU6"/>
<dbReference type="Gene3D" id="2.40.50.140">
    <property type="entry name" value="Nucleic acid-binding proteins"/>
    <property type="match status" value="1"/>
</dbReference>
<keyword evidence="5" id="KW-0804">Transcription</keyword>
<reference evidence="6 7" key="1">
    <citation type="submission" date="2019-08" db="EMBL/GenBank/DDBJ databases">
        <title>Draft genome sequences of two oriental melons (Cucumis melo L. var makuwa).</title>
        <authorList>
            <person name="Kwon S.-Y."/>
        </authorList>
    </citation>
    <scope>NUCLEOTIDE SEQUENCE [LARGE SCALE GENOMIC DNA]</scope>
    <source>
        <strain evidence="7">cv. Chang Bougi</strain>
        <strain evidence="6">cv. SW 3</strain>
        <tissue evidence="5">Leaf</tissue>
    </source>
</reference>
<comment type="similarity">
    <text evidence="2">Belongs to the eukaryotic RPB8 RNA polymerase subunit family.</text>
</comment>
<comment type="caution">
    <text evidence="5">The sequence shown here is derived from an EMBL/GenBank/DDBJ whole genome shotgun (WGS) entry which is preliminary data.</text>
</comment>
<evidence type="ECO:0000256" key="3">
    <source>
        <dbReference type="ARBA" id="ARBA00023242"/>
    </source>
</evidence>
<protein>
    <submittedName>
        <fullName evidence="5">DNA-directed RNA polymerases II and V subunit 8A-like</fullName>
    </submittedName>
</protein>
<dbReference type="GO" id="GO:0005736">
    <property type="term" value="C:RNA polymerase I complex"/>
    <property type="evidence" value="ECO:0007669"/>
    <property type="project" value="TreeGrafter"/>
</dbReference>
<dbReference type="OrthoDB" id="20018at2759"/>
<dbReference type="EMBL" id="SSTE01014815">
    <property type="protein sequence ID" value="KAA0044538.1"/>
    <property type="molecule type" value="Genomic_DNA"/>
</dbReference>
<dbReference type="AlphaFoldDB" id="A0A5D3CZU6"/>
<accession>A0A5D3CZU6</accession>
<dbReference type="GO" id="GO:0005666">
    <property type="term" value="C:RNA polymerase III complex"/>
    <property type="evidence" value="ECO:0007669"/>
    <property type="project" value="TreeGrafter"/>
</dbReference>
<dbReference type="PANTHER" id="PTHR10917:SF0">
    <property type="entry name" value="DNA-DIRECTED RNA POLYMERASES I, II, AND III SUBUNIT RPABC3"/>
    <property type="match status" value="1"/>
</dbReference>
<dbReference type="SMART" id="SM00658">
    <property type="entry name" value="RPOL8c"/>
    <property type="match status" value="1"/>
</dbReference>
<dbReference type="InterPro" id="IPR005570">
    <property type="entry name" value="RPABC3"/>
</dbReference>
<dbReference type="Pfam" id="PF03870">
    <property type="entry name" value="RNA_pol_Rpb8"/>
    <property type="match status" value="1"/>
</dbReference>
<comment type="subcellular location">
    <subcellularLocation>
        <location evidence="1">Nucleus</location>
    </subcellularLocation>
</comment>
<dbReference type="GO" id="GO:0003899">
    <property type="term" value="F:DNA-directed RNA polymerase activity"/>
    <property type="evidence" value="ECO:0007669"/>
    <property type="project" value="InterPro"/>
</dbReference>
<dbReference type="InterPro" id="IPR012340">
    <property type="entry name" value="NA-bd_OB-fold"/>
</dbReference>
<gene>
    <name evidence="5" type="ORF">E5676_scaffold130G001940</name>
    <name evidence="4" type="ORF">E6C27_scaffold46G002850</name>
</gene>